<keyword evidence="5 6" id="KW-0472">Membrane</keyword>
<dbReference type="GeneID" id="17324009"/>
<dbReference type="GO" id="GO:0045039">
    <property type="term" value="P:protein insertion into mitochondrial inner membrane"/>
    <property type="evidence" value="ECO:0007669"/>
    <property type="project" value="TreeGrafter"/>
</dbReference>
<evidence type="ECO:0000256" key="5">
    <source>
        <dbReference type="ARBA" id="ARBA00023136"/>
    </source>
</evidence>
<evidence type="ECO:0000256" key="1">
    <source>
        <dbReference type="ARBA" id="ARBA00004370"/>
    </source>
</evidence>
<organism evidence="7 8">
    <name type="scientific">Chondrus crispus</name>
    <name type="common">Carrageen Irish moss</name>
    <name type="synonym">Polymorpha crispa</name>
    <dbReference type="NCBI Taxonomy" id="2769"/>
    <lineage>
        <taxon>Eukaryota</taxon>
        <taxon>Rhodophyta</taxon>
        <taxon>Florideophyceae</taxon>
        <taxon>Rhodymeniophycidae</taxon>
        <taxon>Gigartinales</taxon>
        <taxon>Gigartinaceae</taxon>
        <taxon>Chondrus</taxon>
    </lineage>
</organism>
<dbReference type="PANTHER" id="PTHR28525:SF1">
    <property type="entry name" value="REACTIVE OXYGEN SPECIES MODULATOR 1"/>
    <property type="match status" value="1"/>
</dbReference>
<evidence type="ECO:0000256" key="3">
    <source>
        <dbReference type="ARBA" id="ARBA00022692"/>
    </source>
</evidence>
<accession>R7QGG0</accession>
<evidence type="ECO:0000256" key="2">
    <source>
        <dbReference type="ARBA" id="ARBA00007839"/>
    </source>
</evidence>
<dbReference type="PANTHER" id="PTHR28525">
    <property type="entry name" value="REACTIVE OXYGEN SPECIES MODULATOR 1"/>
    <property type="match status" value="1"/>
</dbReference>
<dbReference type="Proteomes" id="UP000012073">
    <property type="component" value="Unassembled WGS sequence"/>
</dbReference>
<keyword evidence="3 6" id="KW-0812">Transmembrane</keyword>
<dbReference type="KEGG" id="ccp:CHC_T00004404001"/>
<keyword evidence="8" id="KW-1185">Reference proteome</keyword>
<comment type="subcellular location">
    <subcellularLocation>
        <location evidence="1">Membrane</location>
    </subcellularLocation>
</comment>
<dbReference type="GO" id="GO:0030150">
    <property type="term" value="P:protein import into mitochondrial matrix"/>
    <property type="evidence" value="ECO:0007669"/>
    <property type="project" value="TreeGrafter"/>
</dbReference>
<dbReference type="EMBL" id="HG001780">
    <property type="protein sequence ID" value="CDF36475.1"/>
    <property type="molecule type" value="Genomic_DNA"/>
</dbReference>
<gene>
    <name evidence="7" type="ORF">CHC_T00004404001</name>
</gene>
<dbReference type="RefSeq" id="XP_005716294.1">
    <property type="nucleotide sequence ID" value="XM_005716237.1"/>
</dbReference>
<evidence type="ECO:0000256" key="4">
    <source>
        <dbReference type="ARBA" id="ARBA00022989"/>
    </source>
</evidence>
<dbReference type="AlphaFoldDB" id="R7QGG0"/>
<reference evidence="8" key="1">
    <citation type="journal article" date="2013" name="Proc. Natl. Acad. Sci. U.S.A.">
        <title>Genome structure and metabolic features in the red seaweed Chondrus crispus shed light on evolution of the Archaeplastida.</title>
        <authorList>
            <person name="Collen J."/>
            <person name="Porcel B."/>
            <person name="Carre W."/>
            <person name="Ball S.G."/>
            <person name="Chaparro C."/>
            <person name="Tonon T."/>
            <person name="Barbeyron T."/>
            <person name="Michel G."/>
            <person name="Noel B."/>
            <person name="Valentin K."/>
            <person name="Elias M."/>
            <person name="Artiguenave F."/>
            <person name="Arun A."/>
            <person name="Aury J.M."/>
            <person name="Barbosa-Neto J.F."/>
            <person name="Bothwell J.H."/>
            <person name="Bouget F.Y."/>
            <person name="Brillet L."/>
            <person name="Cabello-Hurtado F."/>
            <person name="Capella-Gutierrez S."/>
            <person name="Charrier B."/>
            <person name="Cladiere L."/>
            <person name="Cock J.M."/>
            <person name="Coelho S.M."/>
            <person name="Colleoni C."/>
            <person name="Czjzek M."/>
            <person name="Da Silva C."/>
            <person name="Delage L."/>
            <person name="Denoeud F."/>
            <person name="Deschamps P."/>
            <person name="Dittami S.M."/>
            <person name="Gabaldon T."/>
            <person name="Gachon C.M."/>
            <person name="Groisillier A."/>
            <person name="Herve C."/>
            <person name="Jabbari K."/>
            <person name="Katinka M."/>
            <person name="Kloareg B."/>
            <person name="Kowalczyk N."/>
            <person name="Labadie K."/>
            <person name="Leblanc C."/>
            <person name="Lopez P.J."/>
            <person name="McLachlan D.H."/>
            <person name="Meslet-Cladiere L."/>
            <person name="Moustafa A."/>
            <person name="Nehr Z."/>
            <person name="Nyvall Collen P."/>
            <person name="Panaud O."/>
            <person name="Partensky F."/>
            <person name="Poulain J."/>
            <person name="Rensing S.A."/>
            <person name="Rousvoal S."/>
            <person name="Samson G."/>
            <person name="Symeonidi A."/>
            <person name="Weissenbach J."/>
            <person name="Zambounis A."/>
            <person name="Wincker P."/>
            <person name="Boyen C."/>
        </authorList>
    </citation>
    <scope>NUCLEOTIDE SEQUENCE [LARGE SCALE GENOMIC DNA]</scope>
    <source>
        <strain evidence="8">cv. Stackhouse</strain>
    </source>
</reference>
<dbReference type="OrthoDB" id="101at2759"/>
<name>R7QGG0_CHOCR</name>
<dbReference type="STRING" id="2769.R7QGG0"/>
<dbReference type="GO" id="GO:0005744">
    <property type="term" value="C:TIM23 mitochondrial import inner membrane translocase complex"/>
    <property type="evidence" value="ECO:0007669"/>
    <property type="project" value="TreeGrafter"/>
</dbReference>
<dbReference type="Pfam" id="PF10247">
    <property type="entry name" value="Romo1"/>
    <property type="match status" value="1"/>
</dbReference>
<feature type="transmembrane region" description="Helical" evidence="6">
    <location>
        <begin position="90"/>
        <end position="108"/>
    </location>
</feature>
<sequence>MLLFINPLSHHGSRFDPGEGADLTKLSFARTRRNMVFLNAGRRDCLEKMKRGAMVGGAIGGAACVVFGTYEAAQIRGIPISQKAGLVLRNSVGGSLLFGFFLAIGSGIRSCGSRERV</sequence>
<dbReference type="SMART" id="SM01378">
    <property type="entry name" value="Romo1"/>
    <property type="match status" value="1"/>
</dbReference>
<evidence type="ECO:0000313" key="7">
    <source>
        <dbReference type="EMBL" id="CDF36475.1"/>
    </source>
</evidence>
<dbReference type="InterPro" id="IPR018450">
    <property type="entry name" value="Romo1/Mgr2"/>
</dbReference>
<evidence type="ECO:0000313" key="8">
    <source>
        <dbReference type="Proteomes" id="UP000012073"/>
    </source>
</evidence>
<feature type="transmembrane region" description="Helical" evidence="6">
    <location>
        <begin position="52"/>
        <end position="70"/>
    </location>
</feature>
<dbReference type="Gramene" id="CDF36475">
    <property type="protein sequence ID" value="CDF36475"/>
    <property type="gene ID" value="CHC_T00004404001"/>
</dbReference>
<evidence type="ECO:0008006" key="9">
    <source>
        <dbReference type="Google" id="ProtNLM"/>
    </source>
</evidence>
<proteinExistence type="inferred from homology"/>
<dbReference type="OMA" id="CGAHERY"/>
<keyword evidence="4 6" id="KW-1133">Transmembrane helix</keyword>
<protein>
    <recommendedName>
        <fullName evidence="9">Reactive oxygen species modulator 1</fullName>
    </recommendedName>
</protein>
<comment type="similarity">
    <text evidence="2">Belongs to the MGR2 family.</text>
</comment>
<evidence type="ECO:0000256" key="6">
    <source>
        <dbReference type="SAM" id="Phobius"/>
    </source>
</evidence>